<dbReference type="Pfam" id="PF09360">
    <property type="entry name" value="zf-CDGSH"/>
    <property type="match status" value="2"/>
</dbReference>
<proteinExistence type="predicted"/>
<evidence type="ECO:0000256" key="1">
    <source>
        <dbReference type="ARBA" id="ARBA00022714"/>
    </source>
</evidence>
<dbReference type="InterPro" id="IPR052950">
    <property type="entry name" value="CISD"/>
</dbReference>
<keyword evidence="3" id="KW-0408">Iron</keyword>
<keyword evidence="4" id="KW-0411">Iron-sulfur</keyword>
<sequence length="83" mass="9439">MGQPRIAAKEPAVRSLEPGTYYWCSCGRSRDQPFCDGSHQGTEFEPVEFTVTEQKEVALCQCKRTKTPPYCDGTHQTLRRQTL</sequence>
<keyword evidence="7" id="KW-1185">Reference proteome</keyword>
<dbReference type="RefSeq" id="WP_062487626.1">
    <property type="nucleotide sequence ID" value="NZ_LN885086.1"/>
</dbReference>
<dbReference type="PANTHER" id="PTHR46491:SF3">
    <property type="entry name" value="CDGSH IRON-SULFUR DOMAIN-CONTAINING PROTEIN 3, MITOCHONDRIAL"/>
    <property type="match status" value="1"/>
</dbReference>
<dbReference type="PANTHER" id="PTHR46491">
    <property type="entry name" value="CDGSH IRON SULFUR DOMAIN PROTEIN HOMOLOG"/>
    <property type="match status" value="1"/>
</dbReference>
<dbReference type="EMBL" id="LN885086">
    <property type="protein sequence ID" value="CUQ65146.1"/>
    <property type="molecule type" value="Genomic_DNA"/>
</dbReference>
<reference evidence="7" key="1">
    <citation type="submission" date="2015-09" db="EMBL/GenBank/DDBJ databases">
        <authorList>
            <person name="Daims H."/>
        </authorList>
    </citation>
    <scope>NUCLEOTIDE SEQUENCE [LARGE SCALE GENOMIC DNA]</scope>
</reference>
<gene>
    <name evidence="6" type="ORF">NITINOP_0170</name>
</gene>
<protein>
    <recommendedName>
        <fullName evidence="5">Iron-binding zinc finger CDGSH type domain-containing protein</fullName>
    </recommendedName>
</protein>
<dbReference type="OrthoDB" id="9795032at2"/>
<dbReference type="STRING" id="1715989.NITINOP_0170"/>
<accession>A0A0S4KPR7</accession>
<dbReference type="Proteomes" id="UP000066284">
    <property type="component" value="Chromosome 1"/>
</dbReference>
<dbReference type="GO" id="GO:0046872">
    <property type="term" value="F:metal ion binding"/>
    <property type="evidence" value="ECO:0007669"/>
    <property type="project" value="UniProtKB-KW"/>
</dbReference>
<dbReference type="InterPro" id="IPR018967">
    <property type="entry name" value="FeS-contain_CDGSH-typ"/>
</dbReference>
<feature type="domain" description="Iron-binding zinc finger CDGSH type" evidence="5">
    <location>
        <begin position="9"/>
        <end position="45"/>
    </location>
</feature>
<organism evidence="6 7">
    <name type="scientific">Candidatus Nitrospira inopinata</name>
    <dbReference type="NCBI Taxonomy" id="1715989"/>
    <lineage>
        <taxon>Bacteria</taxon>
        <taxon>Pseudomonadati</taxon>
        <taxon>Nitrospirota</taxon>
        <taxon>Nitrospiria</taxon>
        <taxon>Nitrospirales</taxon>
        <taxon>Nitrospiraceae</taxon>
        <taxon>Nitrospira</taxon>
    </lineage>
</organism>
<keyword evidence="2" id="KW-0479">Metal-binding</keyword>
<evidence type="ECO:0000313" key="6">
    <source>
        <dbReference type="EMBL" id="CUQ65146.1"/>
    </source>
</evidence>
<evidence type="ECO:0000259" key="5">
    <source>
        <dbReference type="SMART" id="SM00704"/>
    </source>
</evidence>
<evidence type="ECO:0000313" key="7">
    <source>
        <dbReference type="Proteomes" id="UP000066284"/>
    </source>
</evidence>
<feature type="domain" description="Iron-binding zinc finger CDGSH type" evidence="5">
    <location>
        <begin position="46"/>
        <end position="81"/>
    </location>
</feature>
<evidence type="ECO:0000256" key="2">
    <source>
        <dbReference type="ARBA" id="ARBA00022723"/>
    </source>
</evidence>
<evidence type="ECO:0000256" key="4">
    <source>
        <dbReference type="ARBA" id="ARBA00023014"/>
    </source>
</evidence>
<dbReference type="Gene3D" id="3.40.5.90">
    <property type="entry name" value="CDGSH iron-sulfur domain, mitoNEET-type"/>
    <property type="match status" value="2"/>
</dbReference>
<dbReference type="GO" id="GO:0005737">
    <property type="term" value="C:cytoplasm"/>
    <property type="evidence" value="ECO:0007669"/>
    <property type="project" value="UniProtKB-ARBA"/>
</dbReference>
<dbReference type="AlphaFoldDB" id="A0A0S4KPR7"/>
<dbReference type="InterPro" id="IPR042216">
    <property type="entry name" value="MitoNEET_CISD"/>
</dbReference>
<dbReference type="SMART" id="SM00704">
    <property type="entry name" value="ZnF_CDGSH"/>
    <property type="match status" value="2"/>
</dbReference>
<name>A0A0S4KPR7_9BACT</name>
<dbReference type="GO" id="GO:0051537">
    <property type="term" value="F:2 iron, 2 sulfur cluster binding"/>
    <property type="evidence" value="ECO:0007669"/>
    <property type="project" value="UniProtKB-KW"/>
</dbReference>
<evidence type="ECO:0000256" key="3">
    <source>
        <dbReference type="ARBA" id="ARBA00023004"/>
    </source>
</evidence>
<dbReference type="KEGG" id="nio:NITINOP_0170"/>
<keyword evidence="1" id="KW-0001">2Fe-2S</keyword>